<feature type="compositionally biased region" description="Polar residues" evidence="1">
    <location>
        <begin position="259"/>
        <end position="291"/>
    </location>
</feature>
<proteinExistence type="predicted"/>
<feature type="transmembrane region" description="Helical" evidence="2">
    <location>
        <begin position="31"/>
        <end position="58"/>
    </location>
</feature>
<keyword evidence="2" id="KW-1133">Transmembrane helix</keyword>
<evidence type="ECO:0000256" key="2">
    <source>
        <dbReference type="SAM" id="Phobius"/>
    </source>
</evidence>
<feature type="non-terminal residue" evidence="3">
    <location>
        <position position="342"/>
    </location>
</feature>
<keyword evidence="2" id="KW-0472">Membrane</keyword>
<reference evidence="3 4" key="1">
    <citation type="submission" date="2024-02" db="EMBL/GenBank/DDBJ databases">
        <authorList>
            <person name="Chen Y."/>
            <person name="Shah S."/>
            <person name="Dougan E. K."/>
            <person name="Thang M."/>
            <person name="Chan C."/>
        </authorList>
    </citation>
    <scope>NUCLEOTIDE SEQUENCE [LARGE SCALE GENOMIC DNA]</scope>
</reference>
<evidence type="ECO:0000313" key="4">
    <source>
        <dbReference type="Proteomes" id="UP001642484"/>
    </source>
</evidence>
<evidence type="ECO:0000313" key="3">
    <source>
        <dbReference type="EMBL" id="CAK9010642.1"/>
    </source>
</evidence>
<protein>
    <submittedName>
        <fullName evidence="3">Uncharacterized protein</fullName>
    </submittedName>
</protein>
<organism evidence="3 4">
    <name type="scientific">Durusdinium trenchii</name>
    <dbReference type="NCBI Taxonomy" id="1381693"/>
    <lineage>
        <taxon>Eukaryota</taxon>
        <taxon>Sar</taxon>
        <taxon>Alveolata</taxon>
        <taxon>Dinophyceae</taxon>
        <taxon>Suessiales</taxon>
        <taxon>Symbiodiniaceae</taxon>
        <taxon>Durusdinium</taxon>
    </lineage>
</organism>
<comment type="caution">
    <text evidence="3">The sequence shown here is derived from an EMBL/GenBank/DDBJ whole genome shotgun (WGS) entry which is preliminary data.</text>
</comment>
<name>A0ABP0J8M7_9DINO</name>
<gene>
    <name evidence="3" type="ORF">CCMP2556_LOCUS10156</name>
</gene>
<keyword evidence="4" id="KW-1185">Reference proteome</keyword>
<accession>A0ABP0J8M7</accession>
<evidence type="ECO:0000256" key="1">
    <source>
        <dbReference type="SAM" id="MobiDB-lite"/>
    </source>
</evidence>
<keyword evidence="2" id="KW-0812">Transmembrane</keyword>
<feature type="region of interest" description="Disordered" evidence="1">
    <location>
        <begin position="258"/>
        <end position="292"/>
    </location>
</feature>
<sequence length="342" mass="36207">MAWRELGSPKGGSAQSRAGRKGLALEAQKRAALLAVSPICALIPAAVLTLVAILQPWWSTLQNVTYYPTNVTQITVTISSEISLWGHHGCRLNETWADICALPPADCVYPPPPPPGYVPPWTPPPLEEDTTEWRQQVVTGPPNVRITTTVDDRPFRCVSGSCAGPGATTTPVPSNYQAPAYAGAGNVAFGDGQARLGDEVVSSNEDAFRIPPTPAPPPTTTPPPTFKPEVGYVNPIVLATNPPTTTWAPSGIFAGLWKQTGSGSQDSLPGTLETNQNPDVGSERLSGSRSFPGTGMAVEKCPPYEQQYWDPLSPPAGAFICSLYATCGKMNPILGFLFVAEG</sequence>
<dbReference type="Proteomes" id="UP001642484">
    <property type="component" value="Unassembled WGS sequence"/>
</dbReference>
<dbReference type="EMBL" id="CAXAMN010004681">
    <property type="protein sequence ID" value="CAK9010642.1"/>
    <property type="molecule type" value="Genomic_DNA"/>
</dbReference>